<feature type="active site" description="Schiff-base intermediate with substrate" evidence="1">
    <location>
        <position position="50"/>
    </location>
</feature>
<dbReference type="Pfam" id="PF00702">
    <property type="entry name" value="Hydrolase"/>
    <property type="match status" value="1"/>
</dbReference>
<organism evidence="2 3">
    <name type="scientific">Megasphaera stantonii</name>
    <dbReference type="NCBI Taxonomy" id="2144175"/>
    <lineage>
        <taxon>Bacteria</taxon>
        <taxon>Bacillati</taxon>
        <taxon>Bacillota</taxon>
        <taxon>Negativicutes</taxon>
        <taxon>Veillonellales</taxon>
        <taxon>Veillonellaceae</taxon>
        <taxon>Megasphaera</taxon>
    </lineage>
</organism>
<dbReference type="SFLD" id="SFLDG01129">
    <property type="entry name" value="C1.5:_HAD__Beta-PGM__Phosphata"/>
    <property type="match status" value="1"/>
</dbReference>
<evidence type="ECO:0000313" key="3">
    <source>
        <dbReference type="Proteomes" id="UP000254337"/>
    </source>
</evidence>
<dbReference type="SUPFAM" id="SSF56784">
    <property type="entry name" value="HAD-like"/>
    <property type="match status" value="1"/>
</dbReference>
<feature type="binding site" evidence="1">
    <location>
        <position position="11"/>
    </location>
    <ligand>
        <name>Mg(2+)</name>
        <dbReference type="ChEBI" id="CHEBI:18420"/>
    </ligand>
</feature>
<comment type="subunit">
    <text evidence="1">Homodimer.</text>
</comment>
<evidence type="ECO:0000313" key="2">
    <source>
        <dbReference type="EMBL" id="AXL20945.1"/>
    </source>
</evidence>
<keyword evidence="1" id="KW-0479">Metal-binding</keyword>
<keyword evidence="1" id="KW-0704">Schiff base</keyword>
<feature type="active site" description="Nucleophile" evidence="1">
    <location>
        <position position="9"/>
    </location>
</feature>
<dbReference type="GO" id="GO:0050194">
    <property type="term" value="F:phosphonoacetaldehyde hydrolase activity"/>
    <property type="evidence" value="ECO:0007669"/>
    <property type="project" value="UniProtKB-UniRule"/>
</dbReference>
<evidence type="ECO:0000256" key="1">
    <source>
        <dbReference type="HAMAP-Rule" id="MF_01375"/>
    </source>
</evidence>
<dbReference type="InterPro" id="IPR006323">
    <property type="entry name" value="Phosphonoacetald_hydro"/>
</dbReference>
<comment type="similarity">
    <text evidence="1">Belongs to the HAD-like hydrolase superfamily. PhnX family.</text>
</comment>
<dbReference type="RefSeq" id="WP_087478231.1">
    <property type="nucleotide sequence ID" value="NZ_CP029462.1"/>
</dbReference>
<dbReference type="Proteomes" id="UP000254337">
    <property type="component" value="Chromosome"/>
</dbReference>
<proteinExistence type="inferred from homology"/>
<reference evidence="2 3" key="1">
    <citation type="submission" date="2018-05" db="EMBL/GenBank/DDBJ databases">
        <title>Complete genome sequence of Megasphaera sp. AJH120T, isolated from the ceca of a chicken.</title>
        <authorList>
            <person name="Maki J."/>
            <person name="Looft T."/>
        </authorList>
    </citation>
    <scope>NUCLEOTIDE SEQUENCE [LARGE SCALE GENOMIC DNA]</scope>
    <source>
        <strain evidence="2 3">AJH120</strain>
    </source>
</reference>
<dbReference type="CDD" id="cd02586">
    <property type="entry name" value="HAD_PHN"/>
    <property type="match status" value="1"/>
</dbReference>
<dbReference type="SFLD" id="SFLDS00003">
    <property type="entry name" value="Haloacid_Dehalogenase"/>
    <property type="match status" value="1"/>
</dbReference>
<dbReference type="Gene3D" id="1.10.150.240">
    <property type="entry name" value="Putative phosphatase, domain 2"/>
    <property type="match status" value="1"/>
</dbReference>
<dbReference type="InterPro" id="IPR023214">
    <property type="entry name" value="HAD_sf"/>
</dbReference>
<keyword evidence="1" id="KW-0460">Magnesium</keyword>
<dbReference type="Gene3D" id="3.40.50.1000">
    <property type="entry name" value="HAD superfamily/HAD-like"/>
    <property type="match status" value="1"/>
</dbReference>
<name>A0A346AYK2_9FIRM</name>
<dbReference type="GO" id="GO:0008967">
    <property type="term" value="F:phosphoglycolate phosphatase activity"/>
    <property type="evidence" value="ECO:0007669"/>
    <property type="project" value="TreeGrafter"/>
</dbReference>
<dbReference type="HAMAP" id="MF_01375">
    <property type="entry name" value="PhnX"/>
    <property type="match status" value="1"/>
</dbReference>
<dbReference type="OrthoDB" id="5504491at2"/>
<keyword evidence="3" id="KW-1185">Reference proteome</keyword>
<dbReference type="KEGG" id="meg:DKB62_04840"/>
<sequence length="260" mass="28599">MKIEGIIFDWAGTTVDFGCMAPVRAFMDSFAANGVTVTEEETRKPMGMLKRDHIRTMLSMDRIGEAWKDANGSAWAEEDVEKVYSHFEPELLSTLANYSKVKPGVIETVAKLRAMGLAIGSTTGYTDVMMDIVVKAAADQGYEPDCWFSPDSTDGKGRPYPYMIFKNMMKLGLSDVRCVVKVGDTVSDIREGKAAGVWSVGIIDGSSVMGLNEDQFNALSEEEKTQKRQDVRAVFEGAGADYVIQNITELPAVVEAIQHR</sequence>
<dbReference type="PANTHER" id="PTHR43434">
    <property type="entry name" value="PHOSPHOGLYCOLATE PHOSPHATASE"/>
    <property type="match status" value="1"/>
</dbReference>
<dbReference type="NCBIfam" id="TIGR01422">
    <property type="entry name" value="phosphonatase"/>
    <property type="match status" value="1"/>
</dbReference>
<dbReference type="GO" id="GO:0006281">
    <property type="term" value="P:DNA repair"/>
    <property type="evidence" value="ECO:0007669"/>
    <property type="project" value="TreeGrafter"/>
</dbReference>
<keyword evidence="1 2" id="KW-0378">Hydrolase</keyword>
<comment type="catalytic activity">
    <reaction evidence="1">
        <text>phosphonoacetaldehyde + H2O = acetaldehyde + phosphate + H(+)</text>
        <dbReference type="Rhea" id="RHEA:18905"/>
        <dbReference type="ChEBI" id="CHEBI:15343"/>
        <dbReference type="ChEBI" id="CHEBI:15377"/>
        <dbReference type="ChEBI" id="CHEBI:15378"/>
        <dbReference type="ChEBI" id="CHEBI:43474"/>
        <dbReference type="ChEBI" id="CHEBI:58383"/>
        <dbReference type="EC" id="3.11.1.1"/>
    </reaction>
</comment>
<accession>A0A346AYK2</accession>
<dbReference type="GO" id="GO:0000287">
    <property type="term" value="F:magnesium ion binding"/>
    <property type="evidence" value="ECO:0007669"/>
    <property type="project" value="UniProtKB-UniRule"/>
</dbReference>
<dbReference type="SFLD" id="SFLDG01135">
    <property type="entry name" value="C1.5.6:_HAD__Beta-PGM__Phospha"/>
    <property type="match status" value="1"/>
</dbReference>
<gene>
    <name evidence="1" type="primary">phnX</name>
    <name evidence="2" type="ORF">DKB62_04840</name>
</gene>
<dbReference type="InterPro" id="IPR023198">
    <property type="entry name" value="PGP-like_dom2"/>
</dbReference>
<dbReference type="EMBL" id="CP029462">
    <property type="protein sequence ID" value="AXL20945.1"/>
    <property type="molecule type" value="Genomic_DNA"/>
</dbReference>
<dbReference type="GO" id="GO:0005829">
    <property type="term" value="C:cytosol"/>
    <property type="evidence" value="ECO:0007669"/>
    <property type="project" value="TreeGrafter"/>
</dbReference>
<dbReference type="AlphaFoldDB" id="A0A346AYK2"/>
<dbReference type="EC" id="3.11.1.1" evidence="1"/>
<feature type="binding site" evidence="1">
    <location>
        <position position="184"/>
    </location>
    <ligand>
        <name>Mg(2+)</name>
        <dbReference type="ChEBI" id="CHEBI:18420"/>
    </ligand>
</feature>
<comment type="cofactor">
    <cofactor evidence="1">
        <name>Mg(2+)</name>
        <dbReference type="ChEBI" id="CHEBI:18420"/>
    </cofactor>
    <text evidence="1">Binds 1 Mg(2+) ion per subunit.</text>
</comment>
<comment type="function">
    <text evidence="1">Involved in phosphonate degradation.</text>
</comment>
<dbReference type="PANTHER" id="PTHR43434:SF19">
    <property type="entry name" value="PHOSPHONOACETALDEHYDE HYDROLASE"/>
    <property type="match status" value="1"/>
</dbReference>
<dbReference type="InterPro" id="IPR050155">
    <property type="entry name" value="HAD-like_hydrolase_sf"/>
</dbReference>
<feature type="binding site" evidence="1">
    <location>
        <position position="9"/>
    </location>
    <ligand>
        <name>Mg(2+)</name>
        <dbReference type="ChEBI" id="CHEBI:18420"/>
    </ligand>
</feature>
<dbReference type="GO" id="GO:0019700">
    <property type="term" value="P:organic phosphonate catabolic process"/>
    <property type="evidence" value="ECO:0007669"/>
    <property type="project" value="InterPro"/>
</dbReference>
<dbReference type="InterPro" id="IPR036412">
    <property type="entry name" value="HAD-like_sf"/>
</dbReference>
<protein>
    <recommendedName>
        <fullName evidence="1">Phosphonoacetaldehyde hydrolase</fullName>
        <shortName evidence="1">Phosphonatase</shortName>
        <ecNumber evidence="1">3.11.1.1</ecNumber>
    </recommendedName>
    <alternativeName>
        <fullName evidence="1">Phosphonoacetaldehyde phosphonohydrolase</fullName>
    </alternativeName>
</protein>